<evidence type="ECO:0000259" key="4">
    <source>
        <dbReference type="PROSITE" id="PS50893"/>
    </source>
</evidence>
<dbReference type="Gene3D" id="3.40.50.300">
    <property type="entry name" value="P-loop containing nucleotide triphosphate hydrolases"/>
    <property type="match status" value="1"/>
</dbReference>
<dbReference type="CDD" id="cd03217">
    <property type="entry name" value="ABC_FeS_Assembly"/>
    <property type="match status" value="1"/>
</dbReference>
<dbReference type="EMBL" id="MFRA01000005">
    <property type="protein sequence ID" value="OGH92823.1"/>
    <property type="molecule type" value="Genomic_DNA"/>
</dbReference>
<keyword evidence="3" id="KW-0067">ATP-binding</keyword>
<dbReference type="InterPro" id="IPR003439">
    <property type="entry name" value="ABC_transporter-like_ATP-bd"/>
</dbReference>
<protein>
    <submittedName>
        <fullName evidence="5">Fe-S cluster assembly ATPase SufC</fullName>
    </submittedName>
</protein>
<dbReference type="NCBIfam" id="TIGR01978">
    <property type="entry name" value="sufC"/>
    <property type="match status" value="1"/>
</dbReference>
<dbReference type="PROSITE" id="PS50893">
    <property type="entry name" value="ABC_TRANSPORTER_2"/>
    <property type="match status" value="1"/>
</dbReference>
<evidence type="ECO:0000256" key="1">
    <source>
        <dbReference type="ARBA" id="ARBA00006216"/>
    </source>
</evidence>
<dbReference type="GO" id="GO:0016887">
    <property type="term" value="F:ATP hydrolysis activity"/>
    <property type="evidence" value="ECO:0007669"/>
    <property type="project" value="InterPro"/>
</dbReference>
<dbReference type="AlphaFoldDB" id="A0A1F6PA39"/>
<evidence type="ECO:0000256" key="3">
    <source>
        <dbReference type="ARBA" id="ARBA00022840"/>
    </source>
</evidence>
<accession>A0A1F6PA39</accession>
<dbReference type="SUPFAM" id="SSF52540">
    <property type="entry name" value="P-loop containing nucleoside triphosphate hydrolases"/>
    <property type="match status" value="1"/>
</dbReference>
<evidence type="ECO:0000313" key="5">
    <source>
        <dbReference type="EMBL" id="OGH92823.1"/>
    </source>
</evidence>
<dbReference type="GO" id="GO:0005524">
    <property type="term" value="F:ATP binding"/>
    <property type="evidence" value="ECO:0007669"/>
    <property type="project" value="UniProtKB-KW"/>
</dbReference>
<dbReference type="PANTHER" id="PTHR43204">
    <property type="entry name" value="ABC TRANSPORTER I FAMILY MEMBER 6, CHLOROPLASTIC"/>
    <property type="match status" value="1"/>
</dbReference>
<dbReference type="PANTHER" id="PTHR43204:SF1">
    <property type="entry name" value="ABC TRANSPORTER I FAMILY MEMBER 6, CHLOROPLASTIC"/>
    <property type="match status" value="1"/>
</dbReference>
<keyword evidence="2" id="KW-0547">Nucleotide-binding</keyword>
<dbReference type="InterPro" id="IPR027417">
    <property type="entry name" value="P-loop_NTPase"/>
</dbReference>
<dbReference type="InterPro" id="IPR010230">
    <property type="entry name" value="FeS-cluster_ATPase_SufC"/>
</dbReference>
<reference evidence="5 6" key="1">
    <citation type="journal article" date="2016" name="Nat. Commun.">
        <title>Thousands of microbial genomes shed light on interconnected biogeochemical processes in an aquifer system.</title>
        <authorList>
            <person name="Anantharaman K."/>
            <person name="Brown C.T."/>
            <person name="Hug L.A."/>
            <person name="Sharon I."/>
            <person name="Castelle C.J."/>
            <person name="Probst A.J."/>
            <person name="Thomas B.C."/>
            <person name="Singh A."/>
            <person name="Wilkins M.J."/>
            <person name="Karaoz U."/>
            <person name="Brodie E.L."/>
            <person name="Williams K.H."/>
            <person name="Hubbard S.S."/>
            <person name="Banfield J.F."/>
        </authorList>
    </citation>
    <scope>NUCLEOTIDE SEQUENCE [LARGE SCALE GENOMIC DNA]</scope>
</reference>
<proteinExistence type="inferred from homology"/>
<comment type="similarity">
    <text evidence="1">Belongs to the ABC transporter superfamily. Ycf16 family.</text>
</comment>
<evidence type="ECO:0000256" key="2">
    <source>
        <dbReference type="ARBA" id="ARBA00022741"/>
    </source>
</evidence>
<gene>
    <name evidence="5" type="ORF">A2563_04110</name>
</gene>
<name>A0A1F6PA39_9BACT</name>
<organism evidence="5 6">
    <name type="scientific">Candidatus Magasanikbacteria bacterium RIFOXYD1_FULL_40_23</name>
    <dbReference type="NCBI Taxonomy" id="1798705"/>
    <lineage>
        <taxon>Bacteria</taxon>
        <taxon>Candidatus Magasanikiibacteriota</taxon>
    </lineage>
</organism>
<dbReference type="Pfam" id="PF00005">
    <property type="entry name" value="ABC_tran"/>
    <property type="match status" value="1"/>
</dbReference>
<sequence>MPILNIKNLHATIGNTKILNGVSLSVSSGEIHIIMGQNGSGKSTLLSVLMGSPKYTVTMGSASLDKKDILKLTPTQRAQAGLFLGFQHPQVVVGVPLGNFLRIAKNTISASKKDKTPAIAPVAFAATMREEMEKLKIDPAFISRSVNDGFSGGEKKKSEVLQMAILQPAFAFLDEIDSGLDIDALKIVSKQINEIHAKQGMGLVIVSHNPRILDFIKPDKIHIMSKGKIVAQGGSEILKKIEKNGFGSFIKKK</sequence>
<dbReference type="STRING" id="1798705.A2563_04110"/>
<evidence type="ECO:0000313" key="6">
    <source>
        <dbReference type="Proteomes" id="UP000176634"/>
    </source>
</evidence>
<dbReference type="Proteomes" id="UP000176634">
    <property type="component" value="Unassembled WGS sequence"/>
</dbReference>
<feature type="domain" description="ABC transporter" evidence="4">
    <location>
        <begin position="4"/>
        <end position="251"/>
    </location>
</feature>
<comment type="caution">
    <text evidence="5">The sequence shown here is derived from an EMBL/GenBank/DDBJ whole genome shotgun (WGS) entry which is preliminary data.</text>
</comment>